<reference evidence="2" key="1">
    <citation type="submission" date="2010-07" db="EMBL/GenBank/DDBJ databases">
        <authorList>
            <person name="Muzny D."/>
            <person name="Qin X."/>
            <person name="Deng J."/>
            <person name="Jiang H."/>
            <person name="Liu Y."/>
            <person name="Qu J."/>
            <person name="Song X.-Z."/>
            <person name="Zhang L."/>
            <person name="Thornton R."/>
            <person name="Coyle M."/>
            <person name="Francisco L."/>
            <person name="Jackson L."/>
            <person name="Javaid M."/>
            <person name="Korchina V."/>
            <person name="Kovar C."/>
            <person name="Mata R."/>
            <person name="Mathew T."/>
            <person name="Ngo R."/>
            <person name="Nguyen L."/>
            <person name="Nguyen N."/>
            <person name="Okwuonu G."/>
            <person name="Ongeri F."/>
            <person name="Pham C."/>
            <person name="Simmons D."/>
            <person name="Wilczek-Boney K."/>
            <person name="Hale W."/>
            <person name="Jakkamsetti A."/>
            <person name="Pham P."/>
            <person name="Ruth R."/>
            <person name="San Lucas F."/>
            <person name="Warren J."/>
            <person name="Zhang J."/>
            <person name="Zhao Z."/>
            <person name="Zhou C."/>
            <person name="Zhu D."/>
            <person name="Lee S."/>
            <person name="Bess C."/>
            <person name="Blankenburg K."/>
            <person name="Forbes L."/>
            <person name="Fu Q."/>
            <person name="Gubbala S."/>
            <person name="Hirani K."/>
            <person name="Jayaseelan J.C."/>
            <person name="Lara F."/>
            <person name="Munidasa M."/>
            <person name="Palculict T."/>
            <person name="Patil S."/>
            <person name="Pu L.-L."/>
            <person name="Saada N."/>
            <person name="Tang L."/>
            <person name="Weissenberger G."/>
            <person name="Zhu Y."/>
            <person name="Hemphill L."/>
            <person name="Shang Y."/>
            <person name="Youmans B."/>
            <person name="Ayvaz T."/>
            <person name="Ross M."/>
            <person name="Santibanez J."/>
            <person name="Aqrawi P."/>
            <person name="Gross S."/>
            <person name="Joshi V."/>
            <person name="Fowler G."/>
            <person name="Nazareth L."/>
            <person name="Reid J."/>
            <person name="Worley K."/>
            <person name="Petrosino J."/>
            <person name="Highlander S."/>
            <person name="Gibbs R."/>
        </authorList>
    </citation>
    <scope>NUCLEOTIDE SEQUENCE [LARGE SCALE GENOMIC DNA]</scope>
    <source>
        <strain evidence="2">DSM 16973</strain>
    </source>
</reference>
<proteinExistence type="predicted"/>
<organism evidence="2 3">
    <name type="scientific">Hoylesella marshii DSM 16973 = JCM 13450</name>
    <dbReference type="NCBI Taxonomy" id="862515"/>
    <lineage>
        <taxon>Bacteria</taxon>
        <taxon>Pseudomonadati</taxon>
        <taxon>Bacteroidota</taxon>
        <taxon>Bacteroidia</taxon>
        <taxon>Bacteroidales</taxon>
        <taxon>Prevotellaceae</taxon>
        <taxon>Hoylesella</taxon>
    </lineage>
</organism>
<gene>
    <name evidence="2" type="ORF">HMPREF0658_2338</name>
</gene>
<sequence length="46" mass="5127">MHMVGTKMPKMKTSIHPDGVGHEDAEDEDFDTRGWGGHSDANDEAW</sequence>
<comment type="caution">
    <text evidence="2">The sequence shown here is derived from an EMBL/GenBank/DDBJ whole genome shotgun (WGS) entry which is preliminary data.</text>
</comment>
<evidence type="ECO:0000313" key="3">
    <source>
        <dbReference type="Proteomes" id="UP000004394"/>
    </source>
</evidence>
<feature type="region of interest" description="Disordered" evidence="1">
    <location>
        <begin position="1"/>
        <end position="46"/>
    </location>
</feature>
<dbReference type="AlphaFoldDB" id="E0NVY2"/>
<keyword evidence="3" id="KW-1185">Reference proteome</keyword>
<name>E0NVY2_9BACT</name>
<dbReference type="HOGENOM" id="CLU_3187352_0_0_10"/>
<dbReference type="EMBL" id="AEEI01000078">
    <property type="protein sequence ID" value="EFM00722.1"/>
    <property type="molecule type" value="Genomic_DNA"/>
</dbReference>
<evidence type="ECO:0000313" key="2">
    <source>
        <dbReference type="EMBL" id="EFM00722.1"/>
    </source>
</evidence>
<accession>E0NVY2</accession>
<protein>
    <submittedName>
        <fullName evidence="2">Uncharacterized protein</fullName>
    </submittedName>
</protein>
<dbReference type="BioCyc" id="PMAR862515-HMP:GMOO-2383-MONOMER"/>
<evidence type="ECO:0000256" key="1">
    <source>
        <dbReference type="SAM" id="MobiDB-lite"/>
    </source>
</evidence>
<dbReference type="Proteomes" id="UP000004394">
    <property type="component" value="Unassembled WGS sequence"/>
</dbReference>